<evidence type="ECO:0000313" key="3">
    <source>
        <dbReference type="EMBL" id="MCC9640981.1"/>
    </source>
</evidence>
<dbReference type="RefSeq" id="WP_230270786.1">
    <property type="nucleotide sequence ID" value="NZ_JAJKFW010000003.1"/>
</dbReference>
<feature type="signal peptide" evidence="2">
    <location>
        <begin position="1"/>
        <end position="29"/>
    </location>
</feature>
<name>A0ABS8NBP4_9BACT</name>
<feature type="region of interest" description="Disordered" evidence="1">
    <location>
        <begin position="203"/>
        <end position="244"/>
    </location>
</feature>
<keyword evidence="2" id="KW-0732">Signal</keyword>
<proteinExistence type="predicted"/>
<evidence type="ECO:0000256" key="1">
    <source>
        <dbReference type="SAM" id="MobiDB-lite"/>
    </source>
</evidence>
<gene>
    <name evidence="3" type="ORF">LOC71_01755</name>
</gene>
<evidence type="ECO:0000313" key="4">
    <source>
        <dbReference type="Proteomes" id="UP001430306"/>
    </source>
</evidence>
<organism evidence="3 4">
    <name type="scientific">Rhodopirellula halodulae</name>
    <dbReference type="NCBI Taxonomy" id="2894198"/>
    <lineage>
        <taxon>Bacteria</taxon>
        <taxon>Pseudomonadati</taxon>
        <taxon>Planctomycetota</taxon>
        <taxon>Planctomycetia</taxon>
        <taxon>Pirellulales</taxon>
        <taxon>Pirellulaceae</taxon>
        <taxon>Rhodopirellula</taxon>
    </lineage>
</organism>
<keyword evidence="4" id="KW-1185">Reference proteome</keyword>
<dbReference type="Proteomes" id="UP001430306">
    <property type="component" value="Unassembled WGS sequence"/>
</dbReference>
<dbReference type="EMBL" id="JAJKFW010000003">
    <property type="protein sequence ID" value="MCC9640981.1"/>
    <property type="molecule type" value="Genomic_DNA"/>
</dbReference>
<evidence type="ECO:0000256" key="2">
    <source>
        <dbReference type="SAM" id="SignalP"/>
    </source>
</evidence>
<sequence>MKISKLVRMFLAAGLVVVASAFATTPAKASPTDHADNYHEFAAYAHTYSAYAPVTTRLNTISDRVDELSLGLFDAEPDEAIAMIRELERLETELVWLELLQSQLSGALDVAGDALELDANGLWDTLVERLINAQATAEFLLEIYASPEFDFPIDASNGMSSVIWNIDIAMESAAFAFLTNDSGVTGNSVSKIEKAVVDKFPPRKPVKGDVIWEKSKDETSDDEKWKDSAAKGETGTEKREFKKR</sequence>
<reference evidence="3" key="1">
    <citation type="submission" date="2021-11" db="EMBL/GenBank/DDBJ databases">
        <title>Genome sequence.</title>
        <authorList>
            <person name="Sun Q."/>
        </authorList>
    </citation>
    <scope>NUCLEOTIDE SEQUENCE</scope>
    <source>
        <strain evidence="3">JC740</strain>
    </source>
</reference>
<accession>A0ABS8NBP4</accession>
<protein>
    <submittedName>
        <fullName evidence="3">Uncharacterized protein</fullName>
    </submittedName>
</protein>
<comment type="caution">
    <text evidence="3">The sequence shown here is derived from an EMBL/GenBank/DDBJ whole genome shotgun (WGS) entry which is preliminary data.</text>
</comment>
<feature type="chain" id="PRO_5047449446" evidence="2">
    <location>
        <begin position="30"/>
        <end position="244"/>
    </location>
</feature>